<dbReference type="InterPro" id="IPR043917">
    <property type="entry name" value="DUF5753"/>
</dbReference>
<dbReference type="Gene3D" id="1.10.260.40">
    <property type="entry name" value="lambda repressor-like DNA-binding domains"/>
    <property type="match status" value="1"/>
</dbReference>
<name>A0ABV1ZP30_9ACTN</name>
<dbReference type="Pfam" id="PF19054">
    <property type="entry name" value="DUF5753"/>
    <property type="match status" value="1"/>
</dbReference>
<keyword evidence="3" id="KW-1185">Reference proteome</keyword>
<dbReference type="CDD" id="cd00093">
    <property type="entry name" value="HTH_XRE"/>
    <property type="match status" value="1"/>
</dbReference>
<accession>A0ABV1ZP30</accession>
<proteinExistence type="predicted"/>
<dbReference type="SUPFAM" id="SSF47413">
    <property type="entry name" value="lambda repressor-like DNA-binding domains"/>
    <property type="match status" value="1"/>
</dbReference>
<evidence type="ECO:0000259" key="1">
    <source>
        <dbReference type="PROSITE" id="PS50943"/>
    </source>
</evidence>
<dbReference type="PROSITE" id="PS50943">
    <property type="entry name" value="HTH_CROC1"/>
    <property type="match status" value="1"/>
</dbReference>
<gene>
    <name evidence="2" type="ORF">ABUK86_01675</name>
</gene>
<dbReference type="SMART" id="SM00530">
    <property type="entry name" value="HTH_XRE"/>
    <property type="match status" value="1"/>
</dbReference>
<dbReference type="InterPro" id="IPR010982">
    <property type="entry name" value="Lambda_DNA-bd_dom_sf"/>
</dbReference>
<feature type="domain" description="HTH cro/C1-type" evidence="1">
    <location>
        <begin position="18"/>
        <end position="72"/>
    </location>
</feature>
<evidence type="ECO:0000313" key="2">
    <source>
        <dbReference type="EMBL" id="MES0832471.1"/>
    </source>
</evidence>
<reference evidence="2 3" key="1">
    <citation type="submission" date="2024-06" db="EMBL/GenBank/DDBJ databases">
        <authorList>
            <person name="Bataeva Y.V."/>
            <person name="Grigorian L.N."/>
            <person name="Solomentsev V.I."/>
        </authorList>
    </citation>
    <scope>NUCLEOTIDE SEQUENCE [LARGE SCALE GENOMIC DNA]</scope>
    <source>
        <strain evidence="3">SCPM-O-B-12605 (RCAM04882)</strain>
    </source>
</reference>
<organism evidence="2 3">
    <name type="scientific">Nocardiopsis tropica</name>
    <dbReference type="NCBI Taxonomy" id="109330"/>
    <lineage>
        <taxon>Bacteria</taxon>
        <taxon>Bacillati</taxon>
        <taxon>Actinomycetota</taxon>
        <taxon>Actinomycetes</taxon>
        <taxon>Streptosporangiales</taxon>
        <taxon>Nocardiopsidaceae</taxon>
        <taxon>Nocardiopsis</taxon>
    </lineage>
</organism>
<comment type="caution">
    <text evidence="2">The sequence shown here is derived from an EMBL/GenBank/DDBJ whole genome shotgun (WGS) entry which is preliminary data.</text>
</comment>
<sequence length="279" mass="31656">MAIPESFERDRAELAEGIRQLRAVSGMSGVSVARRLGWSQAKVSKVETGKVVASSEDVRALLDLYQPPIEVRERLEERAEALNDRYATLRMLRKRGLHRVQEDIGRNARSTSVIRSFQPSLVPGLLQTPEYARAVFGQPLTMEATDVARAVRARLDRQTLLFDPEREFHFVVTEAALRWRMGDAATMRAQLDRLANLSTLENVRLGVLPWSVFVPQVPKNGFTVLDEREVSVESFTTHRSISEPRDIRFHLEIFQLFADAAIYGDEARAFLAELTREHA</sequence>
<dbReference type="InterPro" id="IPR001387">
    <property type="entry name" value="Cro/C1-type_HTH"/>
</dbReference>
<dbReference type="EMBL" id="JBEQNB010000001">
    <property type="protein sequence ID" value="MES0832471.1"/>
    <property type="molecule type" value="Genomic_DNA"/>
</dbReference>
<dbReference type="RefSeq" id="WP_352982288.1">
    <property type="nucleotide sequence ID" value="NZ_JBEQNA010000008.1"/>
</dbReference>
<protein>
    <submittedName>
        <fullName evidence="2">Helix-turn-helix transcriptional regulator</fullName>
    </submittedName>
</protein>
<dbReference type="Pfam" id="PF13560">
    <property type="entry name" value="HTH_31"/>
    <property type="match status" value="1"/>
</dbReference>
<dbReference type="Proteomes" id="UP001432401">
    <property type="component" value="Unassembled WGS sequence"/>
</dbReference>
<evidence type="ECO:0000313" key="3">
    <source>
        <dbReference type="Proteomes" id="UP001432401"/>
    </source>
</evidence>